<keyword evidence="4" id="KW-1185">Reference proteome</keyword>
<evidence type="ECO:0000256" key="1">
    <source>
        <dbReference type="SAM" id="Coils"/>
    </source>
</evidence>
<accession>A0A7J7LDL5</accession>
<feature type="region of interest" description="Disordered" evidence="2">
    <location>
        <begin position="250"/>
        <end position="270"/>
    </location>
</feature>
<dbReference type="AlphaFoldDB" id="A0A7J7LDL5"/>
<feature type="coiled-coil region" evidence="1">
    <location>
        <begin position="400"/>
        <end position="427"/>
    </location>
</feature>
<comment type="caution">
    <text evidence="3">The sequence shown here is derived from an EMBL/GenBank/DDBJ whole genome shotgun (WGS) entry which is preliminary data.</text>
</comment>
<gene>
    <name evidence="3" type="ORF">GIB67_013923</name>
</gene>
<keyword evidence="1" id="KW-0175">Coiled coil</keyword>
<proteinExistence type="predicted"/>
<protein>
    <submittedName>
        <fullName evidence="3">Uncharacterized protein</fullName>
    </submittedName>
</protein>
<dbReference type="EMBL" id="JACGCM010002358">
    <property type="protein sequence ID" value="KAF6140630.1"/>
    <property type="molecule type" value="Genomic_DNA"/>
</dbReference>
<feature type="coiled-coil region" evidence="1">
    <location>
        <begin position="491"/>
        <end position="518"/>
    </location>
</feature>
<dbReference type="Proteomes" id="UP000541444">
    <property type="component" value="Unassembled WGS sequence"/>
</dbReference>
<evidence type="ECO:0000313" key="4">
    <source>
        <dbReference type="Proteomes" id="UP000541444"/>
    </source>
</evidence>
<feature type="compositionally biased region" description="Basic and acidic residues" evidence="2">
    <location>
        <begin position="253"/>
        <end position="270"/>
    </location>
</feature>
<sequence>MVEEYFYLLADLEVEKRDRGIDESIPLEYFDGDIWSDLSEGFLCYLSQLEYGLSLPLTNLVMGIMNAIGACPIQLNGNMWEVITVCYHLNKTWEKDGNVSRIAPKDDLQFYGVKNFKASGGSYFYTSITRRHFFDLNIAGRTWNDNIIWVKGNCLQRDEEEPFDFLFRTIKQSVKSIVERKESLLDKVAKEETELELVLKGLGLSRKKRVDSRSNKVRKAQSTRSMAMVDDGKRQESCWEALLASSTTGSSEITKDKRRRFEPSGESGEKIVEGRSATVDDLKEVEERARLAVPQGEEDTHKMVARLIKEIWLGIEEKGSELMKVNVELEKELARSRTDTLKEVRQLKASHTVAIGQLQVETKANLDEMVEERDRLGHHLILKGYSEEDMDAIKTGTYAVREMSFRINDLESELDRERETSKALSSAQAKLQVELDSSRSHEDDVLMCNQEFAEQFDRMKEAGENREDQYAKAYFRLVDLTQAISDLTIQVEEKDSKIKKGLKELAEVRERAEKFQSRVDAFAVKGKQADTVQYHIKALEQSEERYRSYLLRCRNEPERMRQKFVKKYNELRGHVQKGNANLREYQHKLDVALIREKVLEGEIKAMESLVKRKEELLKGMPTREELNAKIGRLRARVVDLDAMNLAESAMYIAKLEENEIFHAKVDTEMTELKNEYARMWTNVREDGDENLTFGWRGESHF</sequence>
<evidence type="ECO:0000256" key="2">
    <source>
        <dbReference type="SAM" id="MobiDB-lite"/>
    </source>
</evidence>
<name>A0A7J7LDL5_9MAGN</name>
<evidence type="ECO:0000313" key="3">
    <source>
        <dbReference type="EMBL" id="KAF6140630.1"/>
    </source>
</evidence>
<organism evidence="3 4">
    <name type="scientific">Kingdonia uniflora</name>
    <dbReference type="NCBI Taxonomy" id="39325"/>
    <lineage>
        <taxon>Eukaryota</taxon>
        <taxon>Viridiplantae</taxon>
        <taxon>Streptophyta</taxon>
        <taxon>Embryophyta</taxon>
        <taxon>Tracheophyta</taxon>
        <taxon>Spermatophyta</taxon>
        <taxon>Magnoliopsida</taxon>
        <taxon>Ranunculales</taxon>
        <taxon>Circaeasteraceae</taxon>
        <taxon>Kingdonia</taxon>
    </lineage>
</organism>
<reference evidence="3 4" key="1">
    <citation type="journal article" date="2020" name="IScience">
        <title>Genome Sequencing of the Endangered Kingdonia uniflora (Circaeasteraceae, Ranunculales) Reveals Potential Mechanisms of Evolutionary Specialization.</title>
        <authorList>
            <person name="Sun Y."/>
            <person name="Deng T."/>
            <person name="Zhang A."/>
            <person name="Moore M.J."/>
            <person name="Landis J.B."/>
            <person name="Lin N."/>
            <person name="Zhang H."/>
            <person name="Zhang X."/>
            <person name="Huang J."/>
            <person name="Zhang X."/>
            <person name="Sun H."/>
            <person name="Wang H."/>
        </authorList>
    </citation>
    <scope>NUCLEOTIDE SEQUENCE [LARGE SCALE GENOMIC DNA]</scope>
    <source>
        <strain evidence="3">TB1705</strain>
        <tissue evidence="3">Leaf</tissue>
    </source>
</reference>